<dbReference type="GO" id="GO:0005737">
    <property type="term" value="C:cytoplasm"/>
    <property type="evidence" value="ECO:0007669"/>
    <property type="project" value="UniProtKB-SubCell"/>
</dbReference>
<dbReference type="FunFam" id="3.40.50.300:FF:000315">
    <property type="entry name" value="Adenylate kinase 1"/>
    <property type="match status" value="1"/>
</dbReference>
<keyword evidence="6 9" id="KW-0665">Pyrimidine biosynthesis</keyword>
<keyword evidence="12" id="KW-1185">Reference proteome</keyword>
<dbReference type="CDD" id="cd01428">
    <property type="entry name" value="ADK"/>
    <property type="match status" value="1"/>
</dbReference>
<dbReference type="Gene3D" id="3.40.50.300">
    <property type="entry name" value="P-loop containing nucleotide triphosphate hydrolases"/>
    <property type="match status" value="1"/>
</dbReference>
<dbReference type="SUPFAM" id="SSF52540">
    <property type="entry name" value="P-loop containing nucleoside triphosphate hydrolases"/>
    <property type="match status" value="1"/>
</dbReference>
<dbReference type="HAMAP" id="MF_03172">
    <property type="entry name" value="Adenylate_kinase_UMP_CMP_kin"/>
    <property type="match status" value="1"/>
</dbReference>
<evidence type="ECO:0000256" key="4">
    <source>
        <dbReference type="ARBA" id="ARBA00022777"/>
    </source>
</evidence>
<comment type="cofactor">
    <cofactor evidence="9">
        <name>Mg(2+)</name>
        <dbReference type="ChEBI" id="CHEBI:18420"/>
    </cofactor>
    <text evidence="9">Binds 1 Mg(2+) ion per monomer.</text>
</comment>
<keyword evidence="2 9" id="KW-0808">Transferase</keyword>
<keyword evidence="7 9" id="KW-0539">Nucleus</keyword>
<evidence type="ECO:0000256" key="1">
    <source>
        <dbReference type="ARBA" id="ARBA00022490"/>
    </source>
</evidence>
<dbReference type="GO" id="GO:0005634">
    <property type="term" value="C:nucleus"/>
    <property type="evidence" value="ECO:0007669"/>
    <property type="project" value="UniProtKB-SubCell"/>
</dbReference>
<keyword evidence="1 9" id="KW-0963">Cytoplasm</keyword>
<feature type="binding site" evidence="9">
    <location>
        <position position="212"/>
    </location>
    <ligand>
        <name>ATP</name>
        <dbReference type="ChEBI" id="CHEBI:30616"/>
    </ligand>
</feature>
<feature type="binding site" evidence="9">
    <location>
        <position position="133"/>
    </location>
    <ligand>
        <name>CMP</name>
        <dbReference type="ChEBI" id="CHEBI:60377"/>
    </ligand>
</feature>
<dbReference type="EMBL" id="KE346377">
    <property type="protein sequence ID" value="KJE98217.1"/>
    <property type="molecule type" value="Genomic_DNA"/>
</dbReference>
<feature type="binding site" evidence="9">
    <location>
        <begin position="126"/>
        <end position="129"/>
    </location>
    <ligand>
        <name>a ribonucleoside 5'-phosphate</name>
        <dbReference type="ChEBI" id="CHEBI:58043"/>
    </ligand>
</feature>
<dbReference type="eggNOG" id="KOG3079">
    <property type="taxonomic scope" value="Eukaryota"/>
</dbReference>
<dbReference type="AlphaFoldDB" id="A0A0D2W1M1"/>
<protein>
    <recommendedName>
        <fullName evidence="9">UMP-CMP kinase</fullName>
        <ecNumber evidence="9">2.7.4.14</ecNumber>
    </recommendedName>
    <alternativeName>
        <fullName evidence="9">Deoxycytidylate kinase</fullName>
        <shortName evidence="9">CK</shortName>
        <shortName evidence="9">dCMP kinase</shortName>
    </alternativeName>
    <alternativeName>
        <fullName evidence="9">Uridine monophosphate/cytidine monophosphate kinase</fullName>
        <shortName evidence="9">UMP/CMP kinase</shortName>
        <shortName evidence="9">UMP/CMPK</shortName>
    </alternativeName>
</protein>
<evidence type="ECO:0000256" key="3">
    <source>
        <dbReference type="ARBA" id="ARBA00022741"/>
    </source>
</evidence>
<feature type="binding site" evidence="9">
    <location>
        <begin position="99"/>
        <end position="101"/>
    </location>
    <ligand>
        <name>a ribonucleoside 5'-phosphate</name>
        <dbReference type="ChEBI" id="CHEBI:58043"/>
    </ligand>
</feature>
<evidence type="ECO:0000256" key="8">
    <source>
        <dbReference type="ARBA" id="ARBA00048116"/>
    </source>
</evidence>
<dbReference type="Pfam" id="PF00406">
    <property type="entry name" value="ADK"/>
    <property type="match status" value="1"/>
</dbReference>
<comment type="subunit">
    <text evidence="9">Monomer.</text>
</comment>
<organism evidence="11 12">
    <name type="scientific">Capsaspora owczarzaki (strain ATCC 30864)</name>
    <dbReference type="NCBI Taxonomy" id="595528"/>
    <lineage>
        <taxon>Eukaryota</taxon>
        <taxon>Filasterea</taxon>
        <taxon>Capsaspora</taxon>
    </lineage>
</organism>
<comment type="catalytic activity">
    <reaction evidence="9">
        <text>dCMP + ATP = dCDP + ADP</text>
        <dbReference type="Rhea" id="RHEA:25094"/>
        <dbReference type="ChEBI" id="CHEBI:30616"/>
        <dbReference type="ChEBI" id="CHEBI:57566"/>
        <dbReference type="ChEBI" id="CHEBI:58593"/>
        <dbReference type="ChEBI" id="CHEBI:456216"/>
        <dbReference type="EC" id="2.7.4.14"/>
    </reaction>
</comment>
<keyword evidence="5 9" id="KW-0067">ATP-binding</keyword>
<dbReference type="EC" id="2.7.4.14" evidence="9"/>
<feature type="binding site" evidence="9">
    <location>
        <position position="173"/>
    </location>
    <ligand>
        <name>a ribonucleoside 5'-phosphate</name>
        <dbReference type="ChEBI" id="CHEBI:58043"/>
    </ligand>
</feature>
<dbReference type="GO" id="GO:0033862">
    <property type="term" value="F:UMP kinase activity"/>
    <property type="evidence" value="ECO:0007669"/>
    <property type="project" value="RHEA"/>
</dbReference>
<dbReference type="InterPro" id="IPR033690">
    <property type="entry name" value="Adenylat_kinase_CS"/>
</dbReference>
<feature type="binding site" evidence="9">
    <location>
        <position position="77"/>
    </location>
    <ligand>
        <name>a ribonucleoside 5'-phosphate</name>
        <dbReference type="ChEBI" id="CHEBI:58043"/>
    </ligand>
</feature>
<feature type="region of interest" description="NMPbind" evidence="9">
    <location>
        <begin position="71"/>
        <end position="101"/>
    </location>
</feature>
<evidence type="ECO:0000313" key="12">
    <source>
        <dbReference type="Proteomes" id="UP000008743"/>
    </source>
</evidence>
<dbReference type="RefSeq" id="XP_004342470.1">
    <property type="nucleotide sequence ID" value="XM_004342421.2"/>
</dbReference>
<keyword evidence="4 9" id="KW-0418">Kinase</keyword>
<comment type="subcellular location">
    <subcellularLocation>
        <location evidence="9">Cytoplasm</location>
    </subcellularLocation>
    <subcellularLocation>
        <location evidence="9">Nucleus</location>
    </subcellularLocation>
</comment>
<dbReference type="PROSITE" id="PS00113">
    <property type="entry name" value="ADENYLATE_KINASE"/>
    <property type="match status" value="1"/>
</dbReference>
<keyword evidence="10" id="KW-0732">Signal</keyword>
<comment type="function">
    <text evidence="9">Catalyzes the phosphorylation of pyrimidine nucleoside monophosphates at the expense of ATP. Plays an important role in de novo pyrimidine nucleotide biosynthesis. Has preference for UMP and CMP as phosphate acceptors.</text>
</comment>
<dbReference type="InterPro" id="IPR000850">
    <property type="entry name" value="Adenylat/UMP-CMP_kin"/>
</dbReference>
<dbReference type="GO" id="GO:0036430">
    <property type="term" value="F:CMP kinase activity"/>
    <property type="evidence" value="ECO:0007669"/>
    <property type="project" value="RHEA"/>
</dbReference>
<dbReference type="GO" id="GO:0036431">
    <property type="term" value="F:dCMP kinase activity"/>
    <property type="evidence" value="ECO:0007669"/>
    <property type="project" value="RHEA"/>
</dbReference>
<dbReference type="PhylomeDB" id="A0A0D2W1M1"/>
<dbReference type="GO" id="GO:0006207">
    <property type="term" value="P:'de novo' pyrimidine nucleobase biosynthetic process"/>
    <property type="evidence" value="ECO:0007669"/>
    <property type="project" value="InterPro"/>
</dbReference>
<feature type="chain" id="PRO_5002254114" description="UMP-CMP kinase" evidence="10">
    <location>
        <begin position="20"/>
        <end position="229"/>
    </location>
</feature>
<gene>
    <name evidence="11" type="ORF">CAOG_008215</name>
</gene>
<comment type="catalytic activity">
    <reaction evidence="8 9">
        <text>UMP + ATP = UDP + ADP</text>
        <dbReference type="Rhea" id="RHEA:24400"/>
        <dbReference type="ChEBI" id="CHEBI:30616"/>
        <dbReference type="ChEBI" id="CHEBI:57865"/>
        <dbReference type="ChEBI" id="CHEBI:58223"/>
        <dbReference type="ChEBI" id="CHEBI:456216"/>
        <dbReference type="EC" id="2.7.4.14"/>
    </reaction>
</comment>
<feature type="binding site" evidence="9">
    <location>
        <position position="184"/>
    </location>
    <ligand>
        <name>a ribonucleoside 5'-phosphate</name>
        <dbReference type="ChEBI" id="CHEBI:58043"/>
    </ligand>
</feature>
<dbReference type="GO" id="GO:0005524">
    <property type="term" value="F:ATP binding"/>
    <property type="evidence" value="ECO:0007669"/>
    <property type="project" value="UniProtKB-KW"/>
</dbReference>
<evidence type="ECO:0000256" key="10">
    <source>
        <dbReference type="SAM" id="SignalP"/>
    </source>
</evidence>
<feature type="signal peptide" evidence="10">
    <location>
        <begin position="1"/>
        <end position="19"/>
    </location>
</feature>
<dbReference type="STRING" id="595528.A0A0D2W1M1"/>
<dbReference type="NCBIfam" id="TIGR01359">
    <property type="entry name" value="UMP_CMP_kin_fam"/>
    <property type="match status" value="1"/>
</dbReference>
<dbReference type="InterPro" id="IPR027417">
    <property type="entry name" value="P-loop_NTPase"/>
</dbReference>
<name>A0A0D2W1M1_CAPO3</name>
<dbReference type="HAMAP" id="MF_00235">
    <property type="entry name" value="Adenylate_kinase_Adk"/>
    <property type="match status" value="1"/>
</dbReference>
<evidence type="ECO:0000313" key="11">
    <source>
        <dbReference type="EMBL" id="KJE98217.1"/>
    </source>
</evidence>
<dbReference type="Proteomes" id="UP000008743">
    <property type="component" value="Unassembled WGS sequence"/>
</dbReference>
<evidence type="ECO:0000256" key="5">
    <source>
        <dbReference type="ARBA" id="ARBA00022840"/>
    </source>
</evidence>
<keyword evidence="3 9" id="KW-0547">Nucleotide-binding</keyword>
<feature type="binding site" evidence="9">
    <location>
        <position position="167"/>
    </location>
    <ligand>
        <name>ATP</name>
        <dbReference type="ChEBI" id="CHEBI:30616"/>
    </ligand>
</feature>
<dbReference type="FunCoup" id="A0A0D2W1M1">
    <property type="interactions" value="285"/>
</dbReference>
<comment type="similarity">
    <text evidence="9">Belongs to the adenylate kinase family. UMP-CMP kinase subfamily.</text>
</comment>
<evidence type="ECO:0000256" key="2">
    <source>
        <dbReference type="ARBA" id="ARBA00022679"/>
    </source>
</evidence>
<dbReference type="PANTHER" id="PTHR23359">
    <property type="entry name" value="NUCLEOTIDE KINASE"/>
    <property type="match status" value="1"/>
</dbReference>
<comment type="domain">
    <text evidence="9">Consists of three domains, a large central CORE domain and two small peripheral domains, NMPbind and LID, which undergo movements during catalysis. The LID domain closes over the site of phosphoryl transfer upon ATP binding. Assembling and dissambling the active center during each catalytic cycle provides an effective means to prevent ATP hydrolysis.</text>
</comment>
<dbReference type="OrthoDB" id="442176at2759"/>
<reference evidence="12" key="1">
    <citation type="submission" date="2011-02" db="EMBL/GenBank/DDBJ databases">
        <title>The Genome Sequence of Capsaspora owczarzaki ATCC 30864.</title>
        <authorList>
            <person name="Russ C."/>
            <person name="Cuomo C."/>
            <person name="Burger G."/>
            <person name="Gray M.W."/>
            <person name="Holland P.W.H."/>
            <person name="King N."/>
            <person name="Lang F.B.F."/>
            <person name="Roger A.J."/>
            <person name="Ruiz-Trillo I."/>
            <person name="Young S.K."/>
            <person name="Zeng Q."/>
            <person name="Gargeya S."/>
            <person name="Alvarado L."/>
            <person name="Berlin A."/>
            <person name="Chapman S.B."/>
            <person name="Chen Z."/>
            <person name="Freedman E."/>
            <person name="Gellesch M."/>
            <person name="Goldberg J."/>
            <person name="Griggs A."/>
            <person name="Gujja S."/>
            <person name="Heilman E."/>
            <person name="Heiman D."/>
            <person name="Howarth C."/>
            <person name="Mehta T."/>
            <person name="Neiman D."/>
            <person name="Pearson M."/>
            <person name="Roberts A."/>
            <person name="Saif S."/>
            <person name="Shea T."/>
            <person name="Shenoy N."/>
            <person name="Sisk P."/>
            <person name="Stolte C."/>
            <person name="Sykes S."/>
            <person name="White J."/>
            <person name="Yandava C."/>
            <person name="Haas B."/>
            <person name="Nusbaum C."/>
            <person name="Birren B."/>
        </authorList>
    </citation>
    <scope>NUCLEOTIDE SEQUENCE</scope>
    <source>
        <strain evidence="12">ATCC 30864</strain>
    </source>
</reference>
<evidence type="ECO:0000256" key="6">
    <source>
        <dbReference type="ARBA" id="ARBA00022975"/>
    </source>
</evidence>
<evidence type="ECO:0000256" key="9">
    <source>
        <dbReference type="HAMAP-Rule" id="MF_03172"/>
    </source>
</evidence>
<comment type="catalytic activity">
    <reaction evidence="9">
        <text>CMP + ATP = CDP + ADP</text>
        <dbReference type="Rhea" id="RHEA:11600"/>
        <dbReference type="ChEBI" id="CHEBI:30616"/>
        <dbReference type="ChEBI" id="CHEBI:58069"/>
        <dbReference type="ChEBI" id="CHEBI:60377"/>
        <dbReference type="ChEBI" id="CHEBI:456216"/>
        <dbReference type="EC" id="2.7.4.14"/>
    </reaction>
</comment>
<feature type="region of interest" description="LID" evidence="9">
    <location>
        <begin position="166"/>
        <end position="176"/>
    </location>
</feature>
<dbReference type="PRINTS" id="PR00094">
    <property type="entry name" value="ADENYLTKNASE"/>
</dbReference>
<dbReference type="OMA" id="EQTMPVI"/>
<feature type="binding site" evidence="9">
    <location>
        <begin position="51"/>
        <end position="56"/>
    </location>
    <ligand>
        <name>ATP</name>
        <dbReference type="ChEBI" id="CHEBI:30616"/>
    </ligand>
</feature>
<dbReference type="InParanoid" id="A0A0D2W1M1"/>
<dbReference type="InterPro" id="IPR006266">
    <property type="entry name" value="UMP_CMP_kinase"/>
</dbReference>
<accession>A0A0D2W1M1</accession>
<evidence type="ECO:0000256" key="7">
    <source>
        <dbReference type="ARBA" id="ARBA00023242"/>
    </source>
</evidence>
<proteinExistence type="inferred from homology"/>
<sequence>MAFVTATAALHWMWSRVNALIAPATYRAASSKATASGAEKPHVVFVLGGPGSGKGTQCERIVQEFGFVHLSAGDLLRAERAKPASKNGELIDKYIREGKIVPVQITCTLLAEAMALNPTKSFLIDGFPRNQDNVAGWDAVVGPSVNLDFVLFFDCPEATCVQRALQRGLTSGRTDDNKESLTKRFHTYESETMPIVNYFDRKGLVRKIDSTRSVDEVFADVKKVFAARK</sequence>
<dbReference type="GO" id="GO:0006221">
    <property type="term" value="P:pyrimidine nucleotide biosynthetic process"/>
    <property type="evidence" value="ECO:0007669"/>
    <property type="project" value="UniProtKB-UniRule"/>
</dbReference>